<keyword evidence="1" id="KW-0472">Membrane</keyword>
<dbReference type="OrthoDB" id="2955631at2"/>
<sequence length="452" mass="49733">MLTQIREIWRRLNASYWFYPALFAISALALAIFTVWIDRTGRADWIGDLTAVHIARPDGANTLLSVIASSMIGVAATVFSITIAAVAYASGNYGPRLLTNFMEDRGNQLSLATFIGTFVYAITVLRTVRAEDESTTTGIAMAGHDTLPGFVPQLSLLIAYALLAIAIMVLVYFLNHIPASIRVNTVLEGIGERLLKGIVNRFPNDNVGQLPLTRPEGHPICATGTGYVQLIDFNQLHNIAERKDGKLMLGIRPGDFVHPGVPLCYWYDVSIIEESPDEEIRGAFTLGGMRTPGQDIQFLIDELVEIGCRALSPGINDPFTAVTAIHWLGAAISELGKRDLRMRFGDAVRPEDDFLYLLDDDYDHFLFRGFGAMRNAVAGNRIACLVTFDTLYNASLSLNDDSRKAQIRQEGDRLAEQARCFLEGPALDDVEARYVSFCHKMEGPALPLGDNG</sequence>
<name>A0A420EKY4_9SPHN</name>
<evidence type="ECO:0000313" key="3">
    <source>
        <dbReference type="Proteomes" id="UP000284395"/>
    </source>
</evidence>
<dbReference type="InterPro" id="IPR018723">
    <property type="entry name" value="DUF2254_membrane"/>
</dbReference>
<reference evidence="2 3" key="1">
    <citation type="submission" date="2018-09" db="EMBL/GenBank/DDBJ databases">
        <title>Altererythrobacter spongiae sp. nov., isolated from a marine sponge.</title>
        <authorList>
            <person name="Zhuang L."/>
            <person name="Luo L."/>
        </authorList>
    </citation>
    <scope>NUCLEOTIDE SEQUENCE [LARGE SCALE GENOMIC DNA]</scope>
    <source>
        <strain evidence="2 3">HN-Y73</strain>
    </source>
</reference>
<accession>A0A420EKY4</accession>
<dbReference type="Proteomes" id="UP000284395">
    <property type="component" value="Unassembled WGS sequence"/>
</dbReference>
<dbReference type="EMBL" id="RAPF01000004">
    <property type="protein sequence ID" value="RKF21264.1"/>
    <property type="molecule type" value="Genomic_DNA"/>
</dbReference>
<feature type="transmembrane region" description="Helical" evidence="1">
    <location>
        <begin position="66"/>
        <end position="88"/>
    </location>
</feature>
<protein>
    <submittedName>
        <fullName evidence="2">DUF2254 domain-containing protein</fullName>
    </submittedName>
</protein>
<evidence type="ECO:0000313" key="2">
    <source>
        <dbReference type="EMBL" id="RKF21264.1"/>
    </source>
</evidence>
<feature type="transmembrane region" description="Helical" evidence="1">
    <location>
        <begin position="16"/>
        <end position="37"/>
    </location>
</feature>
<keyword evidence="1" id="KW-1133">Transmembrane helix</keyword>
<keyword evidence="3" id="KW-1185">Reference proteome</keyword>
<keyword evidence="1" id="KW-0812">Transmembrane</keyword>
<dbReference type="RefSeq" id="WP_120324762.1">
    <property type="nucleotide sequence ID" value="NZ_RAPF01000004.1"/>
</dbReference>
<feature type="transmembrane region" description="Helical" evidence="1">
    <location>
        <begin position="154"/>
        <end position="174"/>
    </location>
</feature>
<proteinExistence type="predicted"/>
<organism evidence="2 3">
    <name type="scientific">Altericroceibacterium spongiae</name>
    <dbReference type="NCBI Taxonomy" id="2320269"/>
    <lineage>
        <taxon>Bacteria</taxon>
        <taxon>Pseudomonadati</taxon>
        <taxon>Pseudomonadota</taxon>
        <taxon>Alphaproteobacteria</taxon>
        <taxon>Sphingomonadales</taxon>
        <taxon>Erythrobacteraceae</taxon>
        <taxon>Altericroceibacterium</taxon>
    </lineage>
</organism>
<feature type="transmembrane region" description="Helical" evidence="1">
    <location>
        <begin position="109"/>
        <end position="128"/>
    </location>
</feature>
<gene>
    <name evidence="2" type="ORF">D6851_08815</name>
</gene>
<dbReference type="AlphaFoldDB" id="A0A420EKY4"/>
<comment type="caution">
    <text evidence="2">The sequence shown here is derived from an EMBL/GenBank/DDBJ whole genome shotgun (WGS) entry which is preliminary data.</text>
</comment>
<evidence type="ECO:0000256" key="1">
    <source>
        <dbReference type="SAM" id="Phobius"/>
    </source>
</evidence>
<dbReference type="Pfam" id="PF10011">
    <property type="entry name" value="DUF2254"/>
    <property type="match status" value="1"/>
</dbReference>